<evidence type="ECO:0000313" key="4">
    <source>
        <dbReference type="Proteomes" id="UP000085678"/>
    </source>
</evidence>
<dbReference type="InterPro" id="IPR018247">
    <property type="entry name" value="EF_Hand_1_Ca_BS"/>
</dbReference>
<dbReference type="OrthoDB" id="427950at2759"/>
<reference evidence="5" key="1">
    <citation type="submission" date="2025-08" db="UniProtKB">
        <authorList>
            <consortium name="RefSeq"/>
        </authorList>
    </citation>
    <scope>IDENTIFICATION</scope>
    <source>
        <tissue evidence="5">Gonads</tissue>
    </source>
</reference>
<dbReference type="SMART" id="SM00054">
    <property type="entry name" value="EFh"/>
    <property type="match status" value="3"/>
</dbReference>
<dbReference type="InterPro" id="IPR011992">
    <property type="entry name" value="EF-hand-dom_pair"/>
</dbReference>
<evidence type="ECO:0000259" key="3">
    <source>
        <dbReference type="PROSITE" id="PS50222"/>
    </source>
</evidence>
<accession>A0A1S3HNX7</accession>
<organism evidence="4 5">
    <name type="scientific">Lingula anatina</name>
    <name type="common">Brachiopod</name>
    <name type="synonym">Lingula unguis</name>
    <dbReference type="NCBI Taxonomy" id="7574"/>
    <lineage>
        <taxon>Eukaryota</taxon>
        <taxon>Metazoa</taxon>
        <taxon>Spiralia</taxon>
        <taxon>Lophotrochozoa</taxon>
        <taxon>Brachiopoda</taxon>
        <taxon>Linguliformea</taxon>
        <taxon>Lingulata</taxon>
        <taxon>Lingulida</taxon>
        <taxon>Linguloidea</taxon>
        <taxon>Lingulidae</taxon>
        <taxon>Lingula</taxon>
    </lineage>
</organism>
<evidence type="ECO:0000313" key="5">
    <source>
        <dbReference type="RefSeq" id="XP_013387735.1"/>
    </source>
</evidence>
<feature type="chain" id="PRO_5010299096" evidence="2">
    <location>
        <begin position="17"/>
        <end position="198"/>
    </location>
</feature>
<dbReference type="PROSITE" id="PS00018">
    <property type="entry name" value="EF_HAND_1"/>
    <property type="match status" value="2"/>
</dbReference>
<dbReference type="GO" id="GO:0005509">
    <property type="term" value="F:calcium ion binding"/>
    <property type="evidence" value="ECO:0007669"/>
    <property type="project" value="InterPro"/>
</dbReference>
<dbReference type="AlphaFoldDB" id="A0A1S3HNX7"/>
<name>A0A1S3HNX7_LINAN</name>
<dbReference type="CDD" id="cd00051">
    <property type="entry name" value="EFh"/>
    <property type="match status" value="1"/>
</dbReference>
<dbReference type="RefSeq" id="XP_013387735.1">
    <property type="nucleotide sequence ID" value="XM_013532281.1"/>
</dbReference>
<feature type="domain" description="EF-hand" evidence="3">
    <location>
        <begin position="149"/>
        <end position="184"/>
    </location>
</feature>
<proteinExistence type="predicted"/>
<protein>
    <submittedName>
        <fullName evidence="5">Sarcoplasmic calcium-binding protein-like</fullName>
    </submittedName>
</protein>
<dbReference type="KEGG" id="lak:106156852"/>
<gene>
    <name evidence="5" type="primary">LOC106156852</name>
</gene>
<keyword evidence="4" id="KW-1185">Reference proteome</keyword>
<dbReference type="InParanoid" id="A0A1S3HNX7"/>
<feature type="domain" description="EF-hand" evidence="3">
    <location>
        <begin position="29"/>
        <end position="64"/>
    </location>
</feature>
<keyword evidence="1" id="KW-0106">Calcium</keyword>
<dbReference type="SUPFAM" id="SSF47473">
    <property type="entry name" value="EF-hand"/>
    <property type="match status" value="1"/>
</dbReference>
<sequence>MAIKLGILMLVVVVASNDVKDSKGNFTGHWISKERALFNIFDVDEDGLVTKKEFIDLTTKRAEQVLVSWRAKAVYGILSNVYQTWWSNENTNYKTSITFEELLPAFEKEVGNTSKALAQVSQDWFHTFDLDCDDKLNVDEYSKFLTILRNTAPVQDIFDDIDRNGSGHIDGEEFLNGFQHSWYDINADPADFIFGSQN</sequence>
<feature type="signal peptide" evidence="2">
    <location>
        <begin position="1"/>
        <end position="16"/>
    </location>
</feature>
<dbReference type="GeneID" id="106156852"/>
<dbReference type="Pfam" id="PF00036">
    <property type="entry name" value="EF-hand_1"/>
    <property type="match status" value="1"/>
</dbReference>
<keyword evidence="2" id="KW-0732">Signal</keyword>
<dbReference type="InterPro" id="IPR002048">
    <property type="entry name" value="EF_hand_dom"/>
</dbReference>
<dbReference type="Gene3D" id="1.10.238.10">
    <property type="entry name" value="EF-hand"/>
    <property type="match status" value="1"/>
</dbReference>
<evidence type="ECO:0000256" key="2">
    <source>
        <dbReference type="SAM" id="SignalP"/>
    </source>
</evidence>
<evidence type="ECO:0000256" key="1">
    <source>
        <dbReference type="ARBA" id="ARBA00022837"/>
    </source>
</evidence>
<dbReference type="Pfam" id="PF13833">
    <property type="entry name" value="EF-hand_8"/>
    <property type="match status" value="2"/>
</dbReference>
<dbReference type="Proteomes" id="UP000085678">
    <property type="component" value="Unplaced"/>
</dbReference>
<dbReference type="PROSITE" id="PS50222">
    <property type="entry name" value="EF_HAND_2"/>
    <property type="match status" value="2"/>
</dbReference>